<protein>
    <submittedName>
        <fullName evidence="1">Uncharacterized protein</fullName>
    </submittedName>
</protein>
<gene>
    <name evidence="1" type="ORF">PDJAM_G00121740</name>
</gene>
<keyword evidence="2" id="KW-1185">Reference proteome</keyword>
<organism evidence="1 2">
    <name type="scientific">Pangasius djambal</name>
    <dbReference type="NCBI Taxonomy" id="1691987"/>
    <lineage>
        <taxon>Eukaryota</taxon>
        <taxon>Metazoa</taxon>
        <taxon>Chordata</taxon>
        <taxon>Craniata</taxon>
        <taxon>Vertebrata</taxon>
        <taxon>Euteleostomi</taxon>
        <taxon>Actinopterygii</taxon>
        <taxon>Neopterygii</taxon>
        <taxon>Teleostei</taxon>
        <taxon>Ostariophysi</taxon>
        <taxon>Siluriformes</taxon>
        <taxon>Pangasiidae</taxon>
        <taxon>Pangasius</taxon>
    </lineage>
</organism>
<evidence type="ECO:0000313" key="2">
    <source>
        <dbReference type="Proteomes" id="UP000830395"/>
    </source>
</evidence>
<comment type="caution">
    <text evidence="1">The sequence shown here is derived from an EMBL/GenBank/DDBJ whole genome shotgun (WGS) entry which is preliminary data.</text>
</comment>
<evidence type="ECO:0000313" key="1">
    <source>
        <dbReference type="EMBL" id="MCJ8744710.1"/>
    </source>
</evidence>
<sequence length="1027" mass="108602">MSGQTLTDRIAAAQYSLTGSEVARAVCKATTHEVMAPKKKHLEYLIQATQESNVNVPQMADTLFERAGNASWIVVFKALVTTHHLMVHGNERFIQFLASRNTLFNLSNFLDKTGSHGYDMSTFIRRYSRYLNEKAFSYRQMAFDFGRVKKGNDGVMRTMATDKLLKGMNTLQNQIDALLEFDVHPKDLVNGIINAAFLLLFKDLIKLYACYNDGIINLLEKFFQMKKGQCKDALEIYKKFLTRMTRVSEFLKIAEQVGIDKSDIPELTQAPESLLESLETHLNTLEGKRGSPTKKSSSVSNGTPAGTPVKTVDEFPAPAAAEAQNTTAAAATAGGFSDLVDFDLLAPSAGASAAPASAWGGEISSTAFSPPVHSRLTAFHLIKEKMNQTAAQAACRENYIDLVTVYSDEDNAELYNISNGWIGLYRGQFSEKWSNGDPVTFRNLTGDCGTLNSCCAAVKPDGSWESLQCTVTRYFMCYEQAASSQTPNYHLIRENKTWFGAQRYCRGNYTDLVSIRHQQQNEEVKIKGLNSSTSFWIGLLRDDWQWTDGGNSTYRNWASFELQPSPPPPTDCVRLLEGKWYSAPCSNTEYPLCYEGSVEVAPELDLFAMKPAEGGTESPANGEPSTTPTVAPENAPESTPPAPSAPTTDSAAPPAPPAPPAPAALDIFGDMFDSVPEQNASSEPKAAVTPTNVDLFGADLPAVSRGPSPLPDASVTADLLSDSFIAPTPTPAPSLAAAPVSPPKTEAPVLDLLDTFGEPAVEPPTSASTGDLLGGLISPVAPTAAPVPAVTAASAATSDLLDSGFDAFAPSPATSVTSDPVPVSTAPSGGFDASVFDGLGDLLMPSITPQSTGGSSTPIVPAASPMVAAATVPGVAPAAAPGVMPTTNLPAKAISIDLDESLANLVGNLGMGSQKKDGEKKLTGGVNWTPQVAPTSWSAPPMAGATAGAPPTGAMPPPMGAQPAFSLPPAGGAGAPMMPQQMMMGQSMMRPPFSGAAAPLSPGLAAQSPKKPQTKDPLADLNIKDFL</sequence>
<name>A0ACC5ZAL5_9TELE</name>
<dbReference type="Proteomes" id="UP000830395">
    <property type="component" value="Chromosome 21"/>
</dbReference>
<proteinExistence type="predicted"/>
<dbReference type="EMBL" id="CM040995">
    <property type="protein sequence ID" value="MCJ8744710.1"/>
    <property type="molecule type" value="Genomic_DNA"/>
</dbReference>
<reference evidence="1" key="1">
    <citation type="submission" date="2020-02" db="EMBL/GenBank/DDBJ databases">
        <title>Genome sequencing of the panga catfish, Pangasius djambal.</title>
        <authorList>
            <person name="Wen M."/>
            <person name="Zahm M."/>
            <person name="Roques C."/>
            <person name="Cabau C."/>
            <person name="Klopp C."/>
            <person name="Donnadieu C."/>
            <person name="Jouanno E."/>
            <person name="Avarre J.-C."/>
            <person name="Campet M."/>
            <person name="Ha T."/>
            <person name="Dugue R."/>
            <person name="Lampietro C."/>
            <person name="Louis A."/>
            <person name="Herpin A."/>
            <person name="Echchiki A."/>
            <person name="Berthelot C."/>
            <person name="Parey E."/>
            <person name="Roest-Crollius H."/>
            <person name="Braasch I."/>
            <person name="Postlethwait J.H."/>
            <person name="Bobe J."/>
            <person name="Montfort J."/>
            <person name="Bouchez O."/>
            <person name="Begum T."/>
            <person name="Schartl M."/>
            <person name="Gustiano R."/>
            <person name="Guiguen Y."/>
        </authorList>
    </citation>
    <scope>NUCLEOTIDE SEQUENCE</scope>
    <source>
        <strain evidence="1">Pdj_M5554</strain>
    </source>
</reference>
<accession>A0ACC5ZAL5</accession>